<comment type="caution">
    <text evidence="1">The sequence shown here is derived from an EMBL/GenBank/DDBJ whole genome shotgun (WGS) entry which is preliminary data.</text>
</comment>
<proteinExistence type="predicted"/>
<gene>
    <name evidence="1" type="ORF">N8I77_007010</name>
</gene>
<protein>
    <submittedName>
        <fullName evidence="1">Uncharacterized protein</fullName>
    </submittedName>
</protein>
<dbReference type="Proteomes" id="UP001265746">
    <property type="component" value="Unassembled WGS sequence"/>
</dbReference>
<dbReference type="AlphaFoldDB" id="A0AAD9SAU5"/>
<organism evidence="1 2">
    <name type="scientific">Phomopsis amygdali</name>
    <name type="common">Fusicoccum amygdali</name>
    <dbReference type="NCBI Taxonomy" id="1214568"/>
    <lineage>
        <taxon>Eukaryota</taxon>
        <taxon>Fungi</taxon>
        <taxon>Dikarya</taxon>
        <taxon>Ascomycota</taxon>
        <taxon>Pezizomycotina</taxon>
        <taxon>Sordariomycetes</taxon>
        <taxon>Sordariomycetidae</taxon>
        <taxon>Diaporthales</taxon>
        <taxon>Diaporthaceae</taxon>
        <taxon>Diaporthe</taxon>
    </lineage>
</organism>
<evidence type="ECO:0000313" key="2">
    <source>
        <dbReference type="Proteomes" id="UP001265746"/>
    </source>
</evidence>
<keyword evidence="2" id="KW-1185">Reference proteome</keyword>
<sequence length="116" mass="12344">MTGTLTPVRPLGPLPLRLRVSTCIRESQETARRGIVWFVDGPSVHQPTVTCITDAIVQHANPSRFHEGVVLPLGTVEVVHLAAVKMSAQELGTFGPACSKPTGSVWGIFGSSKSRG</sequence>
<evidence type="ECO:0000313" key="1">
    <source>
        <dbReference type="EMBL" id="KAK2604051.1"/>
    </source>
</evidence>
<dbReference type="EMBL" id="JAUJFL010000004">
    <property type="protein sequence ID" value="KAK2604051.1"/>
    <property type="molecule type" value="Genomic_DNA"/>
</dbReference>
<name>A0AAD9SAU5_PHOAM</name>
<reference evidence="1" key="1">
    <citation type="submission" date="2023-06" db="EMBL/GenBank/DDBJ databases">
        <authorList>
            <person name="Noh H."/>
        </authorList>
    </citation>
    <scope>NUCLEOTIDE SEQUENCE</scope>
    <source>
        <strain evidence="1">DUCC20226</strain>
    </source>
</reference>
<accession>A0AAD9SAU5</accession>